<sequence>MVLWKKLDGKMQKVFRNVIFDPNKEDLIHLNEILNQTWENIKTAIIAATKKTL</sequence>
<evidence type="ECO:0000313" key="2">
    <source>
        <dbReference type="Proteomes" id="UP000789901"/>
    </source>
</evidence>
<organism evidence="1 2">
    <name type="scientific">Gigaspora margarita</name>
    <dbReference type="NCBI Taxonomy" id="4874"/>
    <lineage>
        <taxon>Eukaryota</taxon>
        <taxon>Fungi</taxon>
        <taxon>Fungi incertae sedis</taxon>
        <taxon>Mucoromycota</taxon>
        <taxon>Glomeromycotina</taxon>
        <taxon>Glomeromycetes</taxon>
        <taxon>Diversisporales</taxon>
        <taxon>Gigasporaceae</taxon>
        <taxon>Gigaspora</taxon>
    </lineage>
</organism>
<accession>A0ABN7WHW6</accession>
<keyword evidence="2" id="KW-1185">Reference proteome</keyword>
<evidence type="ECO:0000313" key="1">
    <source>
        <dbReference type="EMBL" id="CAG8832821.1"/>
    </source>
</evidence>
<reference evidence="1 2" key="1">
    <citation type="submission" date="2021-06" db="EMBL/GenBank/DDBJ databases">
        <authorList>
            <person name="Kallberg Y."/>
            <person name="Tangrot J."/>
            <person name="Rosling A."/>
        </authorList>
    </citation>
    <scope>NUCLEOTIDE SEQUENCE [LARGE SCALE GENOMIC DNA]</scope>
    <source>
        <strain evidence="1 2">120-4 pot B 10/14</strain>
    </source>
</reference>
<protein>
    <submittedName>
        <fullName evidence="1">16705_t:CDS:1</fullName>
    </submittedName>
</protein>
<gene>
    <name evidence="1" type="ORF">GMARGA_LOCUS31238</name>
</gene>
<comment type="caution">
    <text evidence="1">The sequence shown here is derived from an EMBL/GenBank/DDBJ whole genome shotgun (WGS) entry which is preliminary data.</text>
</comment>
<name>A0ABN7WHW6_GIGMA</name>
<proteinExistence type="predicted"/>
<dbReference type="EMBL" id="CAJVQB010046114">
    <property type="protein sequence ID" value="CAG8832821.1"/>
    <property type="molecule type" value="Genomic_DNA"/>
</dbReference>
<dbReference type="Proteomes" id="UP000789901">
    <property type="component" value="Unassembled WGS sequence"/>
</dbReference>